<reference evidence="2 3" key="1">
    <citation type="journal article" date="2009" name="Stand. Genomic Sci.">
        <title>Complete genome sequence of Pirellula staleyi type strain (ATCC 27377).</title>
        <authorList>
            <person name="Clum A."/>
            <person name="Tindall B.J."/>
            <person name="Sikorski J."/>
            <person name="Ivanova N."/>
            <person name="Mavrommatis K."/>
            <person name="Lucas S."/>
            <person name="Glavina del Rio T."/>
            <person name="Nolan M."/>
            <person name="Chen F."/>
            <person name="Tice H."/>
            <person name="Pitluck S."/>
            <person name="Cheng J.F."/>
            <person name="Chertkov O."/>
            <person name="Brettin T."/>
            <person name="Han C."/>
            <person name="Detter J.C."/>
            <person name="Kuske C."/>
            <person name="Bruce D."/>
            <person name="Goodwin L."/>
            <person name="Ovchinikova G."/>
            <person name="Pati A."/>
            <person name="Mikhailova N."/>
            <person name="Chen A."/>
            <person name="Palaniappan K."/>
            <person name="Land M."/>
            <person name="Hauser L."/>
            <person name="Chang Y.J."/>
            <person name="Jeffries C.D."/>
            <person name="Chain P."/>
            <person name="Rohde M."/>
            <person name="Goker M."/>
            <person name="Bristow J."/>
            <person name="Eisen J.A."/>
            <person name="Markowitz V."/>
            <person name="Hugenholtz P."/>
            <person name="Kyrpides N.C."/>
            <person name="Klenk H.P."/>
            <person name="Lapidus A."/>
        </authorList>
    </citation>
    <scope>NUCLEOTIDE SEQUENCE [LARGE SCALE GENOMIC DNA]</scope>
    <source>
        <strain evidence="3">ATCC 27377 / DSM 6068 / ICPB 4128</strain>
    </source>
</reference>
<evidence type="ECO:0000313" key="2">
    <source>
        <dbReference type="EMBL" id="ADB14880.1"/>
    </source>
</evidence>
<name>D2R195_PIRSD</name>
<evidence type="ECO:0000313" key="3">
    <source>
        <dbReference type="Proteomes" id="UP000001887"/>
    </source>
</evidence>
<dbReference type="Proteomes" id="UP000001887">
    <property type="component" value="Chromosome"/>
</dbReference>
<protein>
    <submittedName>
        <fullName evidence="2">Uncharacterized protein</fullName>
    </submittedName>
</protein>
<dbReference type="KEGG" id="psl:Psta_0184"/>
<dbReference type="EMBL" id="CP001848">
    <property type="protein sequence ID" value="ADB14880.1"/>
    <property type="molecule type" value="Genomic_DNA"/>
</dbReference>
<feature type="transmembrane region" description="Helical" evidence="1">
    <location>
        <begin position="71"/>
        <end position="91"/>
    </location>
</feature>
<accession>D2R195</accession>
<dbReference type="AlphaFoldDB" id="D2R195"/>
<gene>
    <name evidence="2" type="ordered locus">Psta_0184</name>
</gene>
<feature type="transmembrane region" description="Helical" evidence="1">
    <location>
        <begin position="15"/>
        <end position="37"/>
    </location>
</feature>
<keyword evidence="3" id="KW-1185">Reference proteome</keyword>
<keyword evidence="1" id="KW-1133">Transmembrane helix</keyword>
<keyword evidence="1" id="KW-0812">Transmembrane</keyword>
<sequence length="100" mass="11074">MKTQDLDSTEKKHGVSRLIVVVLIAAAVLYGGSYYCLSRHGYREADRMGFKGFYFVAPTTRINQSLNRMLLGFYAPAIMLDLIIGTGRYPASEPLLGLSP</sequence>
<dbReference type="OrthoDB" id="290298at2"/>
<evidence type="ECO:0000256" key="1">
    <source>
        <dbReference type="SAM" id="Phobius"/>
    </source>
</evidence>
<organism evidence="2 3">
    <name type="scientific">Pirellula staleyi (strain ATCC 27377 / DSM 6068 / ICPB 4128)</name>
    <name type="common">Pirella staleyi</name>
    <dbReference type="NCBI Taxonomy" id="530564"/>
    <lineage>
        <taxon>Bacteria</taxon>
        <taxon>Pseudomonadati</taxon>
        <taxon>Planctomycetota</taxon>
        <taxon>Planctomycetia</taxon>
        <taxon>Pirellulales</taxon>
        <taxon>Pirellulaceae</taxon>
        <taxon>Pirellula</taxon>
    </lineage>
</organism>
<keyword evidence="1" id="KW-0472">Membrane</keyword>
<proteinExistence type="predicted"/>
<dbReference type="HOGENOM" id="CLU_2303323_0_0_0"/>